<accession>A0AC61REE6</accession>
<protein>
    <submittedName>
        <fullName evidence="1">RecQ family ATP-dependent DNA helicase</fullName>
    </submittedName>
</protein>
<organism evidence="1 2">
    <name type="scientific">Lepagella muris</name>
    <dbReference type="NCBI Taxonomy" id="3032870"/>
    <lineage>
        <taxon>Bacteria</taxon>
        <taxon>Pseudomonadati</taxon>
        <taxon>Bacteroidota</taxon>
        <taxon>Bacteroidia</taxon>
        <taxon>Bacteroidales</taxon>
        <taxon>Muribaculaceae</taxon>
        <taxon>Lepagella</taxon>
    </lineage>
</organism>
<reference evidence="1" key="1">
    <citation type="submission" date="2019-04" db="EMBL/GenBank/DDBJ databases">
        <title>Microbes associate with the intestines of laboratory mice.</title>
        <authorList>
            <person name="Navarre W."/>
            <person name="Wong E."/>
            <person name="Huang K."/>
            <person name="Tropini C."/>
            <person name="Ng K."/>
            <person name="Yu B."/>
        </authorList>
    </citation>
    <scope>NUCLEOTIDE SEQUENCE</scope>
    <source>
        <strain evidence="1">NM04_E33</strain>
    </source>
</reference>
<dbReference type="EMBL" id="SRYB01000031">
    <property type="protein sequence ID" value="TGY77057.1"/>
    <property type="molecule type" value="Genomic_DNA"/>
</dbReference>
<sequence length="639" mass="73248">MTTHEILKRYWGYDSFRPLQEDIINSVLKGDDTLGLMPTGGGKSITFQVPGLFFESGVTVVVTPLISLMKDQVDNLKRHGIKAVCFHSGMSGKEVRYAWEKLMYGKAKFLYIAPERLQNERFMLELRQIDVRLIVVDEAHCISQWGYDFRPSYLRIKSLRLLKPNVPVLALTATATPEVVDDIMLQLDFKKTNIFKKSFSRDNISYIVRYSDTKIHDILHILSRTSGSSIVYVRSRKRCREISDFLSSADISSTYYHAGLDFKVKEQRQNAWQSNAVRVMVATNAFGMGIDKPDVRVVIHYDIPPSLEEYYQEAGRAGRDGLASFAVLLATKTDPGVMRRRITEAFPERKIVKKTYERICNFLHVSIGEGYDSVREFDITKFCNLFEIQEKQCRASIRLLSQAGYLHFIEEIDSRSRFKMLCPREELYDIHEWSINAEKTLTATLRKYTGVFSDYVYIVESDIASCTQLSKNEIYEAMLELSRMKIISYIPHSGIPMIYFPTAREETSSLLIGKNIYESRKNAMSARIEAMLDYTFSKKDCRVQRMLAYFGESDSGNCSKCDICRDKRKKLKSDSNNQTEIINNILSFMKTKPDGTTLTIILQQCGKDTALISSAISFLCNEGFMSCNNNIYRLNSSVI</sequence>
<gene>
    <name evidence="1" type="ORF">E5331_16270</name>
</gene>
<name>A0AC61REE6_9BACT</name>
<keyword evidence="1" id="KW-0547">Nucleotide-binding</keyword>
<keyword evidence="1" id="KW-0347">Helicase</keyword>
<proteinExistence type="predicted"/>
<keyword evidence="1" id="KW-0378">Hydrolase</keyword>
<comment type="caution">
    <text evidence="1">The sequence shown here is derived from an EMBL/GenBank/DDBJ whole genome shotgun (WGS) entry which is preliminary data.</text>
</comment>
<evidence type="ECO:0000313" key="1">
    <source>
        <dbReference type="EMBL" id="TGY77057.1"/>
    </source>
</evidence>
<dbReference type="Proteomes" id="UP000306319">
    <property type="component" value="Unassembled WGS sequence"/>
</dbReference>
<keyword evidence="2" id="KW-1185">Reference proteome</keyword>
<evidence type="ECO:0000313" key="2">
    <source>
        <dbReference type="Proteomes" id="UP000306319"/>
    </source>
</evidence>
<keyword evidence="1" id="KW-0067">ATP-binding</keyword>